<dbReference type="GO" id="GO:0005506">
    <property type="term" value="F:iron ion binding"/>
    <property type="evidence" value="ECO:0007669"/>
    <property type="project" value="InterPro"/>
</dbReference>
<dbReference type="OrthoDB" id="1844152at2759"/>
<comment type="cofactor">
    <cofactor evidence="1">
        <name>heme</name>
        <dbReference type="ChEBI" id="CHEBI:30413"/>
    </cofactor>
</comment>
<dbReference type="GeneID" id="68357757"/>
<dbReference type="Pfam" id="PF00067">
    <property type="entry name" value="p450"/>
    <property type="match status" value="1"/>
</dbReference>
<evidence type="ECO:0000256" key="1">
    <source>
        <dbReference type="ARBA" id="ARBA00001971"/>
    </source>
</evidence>
<dbReference type="EMBL" id="JAIZPD010000010">
    <property type="protein sequence ID" value="KAH0960473.1"/>
    <property type="molecule type" value="Genomic_DNA"/>
</dbReference>
<comment type="caution">
    <text evidence="8">The sequence shown here is derived from an EMBL/GenBank/DDBJ whole genome shotgun (WGS) entry which is preliminary data.</text>
</comment>
<dbReference type="PANTHER" id="PTHR46206:SF2">
    <property type="entry name" value="CYTOCHROME P450 MONOOXYGENASE AUSG-RELATED"/>
    <property type="match status" value="1"/>
</dbReference>
<dbReference type="SUPFAM" id="SSF48264">
    <property type="entry name" value="Cytochrome P450"/>
    <property type="match status" value="1"/>
</dbReference>
<dbReference type="GO" id="GO:0020037">
    <property type="term" value="F:heme binding"/>
    <property type="evidence" value="ECO:0007669"/>
    <property type="project" value="InterPro"/>
</dbReference>
<sequence>MTSGIFLGDDIGRNEDWLRITSEYTFHSLEAIVKINLVPRPLRGMLHWFFADCKKVRRCYAQAQEFLRPIVENRNTKGQFKTGDKFKPIFNDSIDWAEHESNGHSYEPSAFQLILSFTATHNTTDLCTYTLALLASNPELFEPVRREMVDTLRSHGWKQGALDDLKLLDSAIKEAQRLKPIDLEYYHCRRFEDT</sequence>
<keyword evidence="5" id="KW-0560">Oxidoreductase</keyword>
<dbReference type="PANTHER" id="PTHR46206">
    <property type="entry name" value="CYTOCHROME P450"/>
    <property type="match status" value="1"/>
</dbReference>
<keyword evidence="3" id="KW-0349">Heme</keyword>
<keyword evidence="9" id="KW-1185">Reference proteome</keyword>
<keyword evidence="7" id="KW-0503">Monooxygenase</keyword>
<evidence type="ECO:0000256" key="2">
    <source>
        <dbReference type="ARBA" id="ARBA00010617"/>
    </source>
</evidence>
<dbReference type="InterPro" id="IPR036396">
    <property type="entry name" value="Cyt_P450_sf"/>
</dbReference>
<dbReference type="AlphaFoldDB" id="A0A9P8MRE4"/>
<proteinExistence type="inferred from homology"/>
<dbReference type="GO" id="GO:0016705">
    <property type="term" value="F:oxidoreductase activity, acting on paired donors, with incorporation or reduction of molecular oxygen"/>
    <property type="evidence" value="ECO:0007669"/>
    <property type="project" value="InterPro"/>
</dbReference>
<dbReference type="Proteomes" id="UP000824596">
    <property type="component" value="Unassembled WGS sequence"/>
</dbReference>
<protein>
    <submittedName>
        <fullName evidence="8">Cytochrome p450 domain-containing protein</fullName>
    </submittedName>
</protein>
<dbReference type="Gene3D" id="1.10.630.10">
    <property type="entry name" value="Cytochrome P450"/>
    <property type="match status" value="1"/>
</dbReference>
<keyword evidence="6" id="KW-0408">Iron</keyword>
<keyword evidence="4" id="KW-0479">Metal-binding</keyword>
<evidence type="ECO:0000256" key="3">
    <source>
        <dbReference type="ARBA" id="ARBA00022617"/>
    </source>
</evidence>
<organism evidence="8 9">
    <name type="scientific">Hirsutella rhossiliensis</name>
    <dbReference type="NCBI Taxonomy" id="111463"/>
    <lineage>
        <taxon>Eukaryota</taxon>
        <taxon>Fungi</taxon>
        <taxon>Dikarya</taxon>
        <taxon>Ascomycota</taxon>
        <taxon>Pezizomycotina</taxon>
        <taxon>Sordariomycetes</taxon>
        <taxon>Hypocreomycetidae</taxon>
        <taxon>Hypocreales</taxon>
        <taxon>Ophiocordycipitaceae</taxon>
        <taxon>Hirsutella</taxon>
    </lineage>
</organism>
<gene>
    <name evidence="8" type="ORF">HRG_08628</name>
</gene>
<dbReference type="GO" id="GO:0004497">
    <property type="term" value="F:monooxygenase activity"/>
    <property type="evidence" value="ECO:0007669"/>
    <property type="project" value="UniProtKB-KW"/>
</dbReference>
<name>A0A9P8MRE4_9HYPO</name>
<evidence type="ECO:0000256" key="6">
    <source>
        <dbReference type="ARBA" id="ARBA00023004"/>
    </source>
</evidence>
<evidence type="ECO:0000256" key="4">
    <source>
        <dbReference type="ARBA" id="ARBA00022723"/>
    </source>
</evidence>
<evidence type="ECO:0000256" key="7">
    <source>
        <dbReference type="ARBA" id="ARBA00023033"/>
    </source>
</evidence>
<evidence type="ECO:0000313" key="9">
    <source>
        <dbReference type="Proteomes" id="UP000824596"/>
    </source>
</evidence>
<dbReference type="RefSeq" id="XP_044717986.1">
    <property type="nucleotide sequence ID" value="XM_044867099.1"/>
</dbReference>
<comment type="similarity">
    <text evidence="2">Belongs to the cytochrome P450 family.</text>
</comment>
<dbReference type="InterPro" id="IPR001128">
    <property type="entry name" value="Cyt_P450"/>
</dbReference>
<evidence type="ECO:0000256" key="5">
    <source>
        <dbReference type="ARBA" id="ARBA00023002"/>
    </source>
</evidence>
<accession>A0A9P8MRE4</accession>
<evidence type="ECO:0000313" key="8">
    <source>
        <dbReference type="EMBL" id="KAH0960473.1"/>
    </source>
</evidence>
<reference evidence="8" key="1">
    <citation type="submission" date="2021-09" db="EMBL/GenBank/DDBJ databases">
        <title>A high-quality genome of the endoparasitic fungus Hirsutella rhossiliensis with a comparison of Hirsutella genomes reveals transposable elements contributing to genome size variation.</title>
        <authorList>
            <person name="Lin R."/>
            <person name="Jiao Y."/>
            <person name="Sun X."/>
            <person name="Ling J."/>
            <person name="Xie B."/>
            <person name="Cheng X."/>
        </authorList>
    </citation>
    <scope>NUCLEOTIDE SEQUENCE</scope>
    <source>
        <strain evidence="8">HR02</strain>
    </source>
</reference>